<proteinExistence type="predicted"/>
<dbReference type="PANTHER" id="PTHR33930">
    <property type="entry name" value="ALKYL HYDROPEROXIDE REDUCTASE AHPD"/>
    <property type="match status" value="1"/>
</dbReference>
<dbReference type="GO" id="GO:0051920">
    <property type="term" value="F:peroxiredoxin activity"/>
    <property type="evidence" value="ECO:0007669"/>
    <property type="project" value="InterPro"/>
</dbReference>
<dbReference type="RefSeq" id="WP_179171260.1">
    <property type="nucleotide sequence ID" value="NZ_CP058530.1"/>
</dbReference>
<feature type="domain" description="Carboxymuconolactone decarboxylase-like" evidence="1">
    <location>
        <begin position="30"/>
        <end position="103"/>
    </location>
</feature>
<name>A0A7D5GEB7_9EURY</name>
<dbReference type="PANTHER" id="PTHR33930:SF2">
    <property type="entry name" value="BLR3452 PROTEIN"/>
    <property type="match status" value="1"/>
</dbReference>
<dbReference type="KEGG" id="halg:HUG10_18945"/>
<evidence type="ECO:0000259" key="1">
    <source>
        <dbReference type="Pfam" id="PF02627"/>
    </source>
</evidence>
<geneLocation type="plasmid" evidence="2 3">
    <name>unnamed1</name>
</geneLocation>
<keyword evidence="2" id="KW-0614">Plasmid</keyword>
<evidence type="ECO:0000313" key="3">
    <source>
        <dbReference type="Proteomes" id="UP000509750"/>
    </source>
</evidence>
<dbReference type="OrthoDB" id="111898at2157"/>
<dbReference type="NCBIfam" id="TIGR00778">
    <property type="entry name" value="ahpD_dom"/>
    <property type="match status" value="1"/>
</dbReference>
<dbReference type="Proteomes" id="UP000509750">
    <property type="component" value="Plasmid unnamed1"/>
</dbReference>
<reference evidence="2 3" key="1">
    <citation type="submission" date="2020-07" db="EMBL/GenBank/DDBJ databases">
        <title>Gai3-2, isolated from salt lake.</title>
        <authorList>
            <person name="Cui H."/>
            <person name="Shi X."/>
        </authorList>
    </citation>
    <scope>NUCLEOTIDE SEQUENCE [LARGE SCALE GENOMIC DNA]</scope>
    <source>
        <strain evidence="2 3">Gai3-2</strain>
        <plasmid evidence="2 3">unnamed1</plasmid>
    </source>
</reference>
<dbReference type="Gene3D" id="1.20.1290.10">
    <property type="entry name" value="AhpD-like"/>
    <property type="match status" value="1"/>
</dbReference>
<dbReference type="InterPro" id="IPR029032">
    <property type="entry name" value="AhpD-like"/>
</dbReference>
<gene>
    <name evidence="2" type="ORF">HUG10_18945</name>
</gene>
<organism evidence="2 3">
    <name type="scientific">Halorarum halophilum</name>
    <dbReference type="NCBI Taxonomy" id="2743090"/>
    <lineage>
        <taxon>Archaea</taxon>
        <taxon>Methanobacteriati</taxon>
        <taxon>Methanobacteriota</taxon>
        <taxon>Stenosarchaea group</taxon>
        <taxon>Halobacteria</taxon>
        <taxon>Halobacteriales</taxon>
        <taxon>Haloferacaceae</taxon>
        <taxon>Halorarum</taxon>
    </lineage>
</organism>
<protein>
    <submittedName>
        <fullName evidence="2">Carboxymuconolactone decarboxylase family protein</fullName>
    </submittedName>
</protein>
<dbReference type="EMBL" id="CP058530">
    <property type="protein sequence ID" value="QLG29686.1"/>
    <property type="molecule type" value="Genomic_DNA"/>
</dbReference>
<accession>A0A7D5GEB7</accession>
<dbReference type="InterPro" id="IPR004675">
    <property type="entry name" value="AhpD_core"/>
</dbReference>
<dbReference type="AlphaFoldDB" id="A0A7D5GEB7"/>
<dbReference type="Pfam" id="PF02627">
    <property type="entry name" value="CMD"/>
    <property type="match status" value="1"/>
</dbReference>
<dbReference type="GeneID" id="56030956"/>
<keyword evidence="3" id="KW-1185">Reference proteome</keyword>
<evidence type="ECO:0000313" key="2">
    <source>
        <dbReference type="EMBL" id="QLG29686.1"/>
    </source>
</evidence>
<dbReference type="InterPro" id="IPR003779">
    <property type="entry name" value="CMD-like"/>
</dbReference>
<sequence>MVSDQTRQEIEEYLGQVPSWIDGLSEPAADHSWQVVRDLELGETELPNREKALVALGAAAALNCPYCIHFHTEEAKLEEVTEGGVTEAVNVAANVQYFSTILHGSQVDLDDFVEETSQIVDHIEEQQAASAGAD</sequence>
<dbReference type="SUPFAM" id="SSF69118">
    <property type="entry name" value="AhpD-like"/>
    <property type="match status" value="1"/>
</dbReference>